<dbReference type="Pfam" id="PF01285">
    <property type="entry name" value="TEA"/>
    <property type="match status" value="1"/>
</dbReference>
<evidence type="ECO:0000256" key="7">
    <source>
        <dbReference type="SAM" id="MobiDB-lite"/>
    </source>
</evidence>
<evidence type="ECO:0000256" key="3">
    <source>
        <dbReference type="ARBA" id="ARBA00023015"/>
    </source>
</evidence>
<protein>
    <submittedName>
        <fullName evidence="9">Transcription factor</fullName>
    </submittedName>
</protein>
<proteinExistence type="inferred from homology"/>
<comment type="similarity">
    <text evidence="2">Belongs to the TEC1 family.</text>
</comment>
<feature type="region of interest" description="Disordered" evidence="7">
    <location>
        <begin position="452"/>
        <end position="485"/>
    </location>
</feature>
<feature type="region of interest" description="Disordered" evidence="7">
    <location>
        <begin position="515"/>
        <end position="536"/>
    </location>
</feature>
<evidence type="ECO:0000256" key="2">
    <source>
        <dbReference type="ARBA" id="ARBA00008421"/>
    </source>
</evidence>
<keyword evidence="4" id="KW-0804">Transcription</keyword>
<comment type="subcellular location">
    <subcellularLocation>
        <location evidence="1">Nucleus</location>
    </subcellularLocation>
</comment>
<organism evidence="9 10">
    <name type="scientific">Lasallia pustulata</name>
    <dbReference type="NCBI Taxonomy" id="136370"/>
    <lineage>
        <taxon>Eukaryota</taxon>
        <taxon>Fungi</taxon>
        <taxon>Dikarya</taxon>
        <taxon>Ascomycota</taxon>
        <taxon>Pezizomycotina</taxon>
        <taxon>Lecanoromycetes</taxon>
        <taxon>OSLEUM clade</taxon>
        <taxon>Umbilicariomycetidae</taxon>
        <taxon>Umbilicariales</taxon>
        <taxon>Umbilicariaceae</taxon>
        <taxon>Lasallia</taxon>
    </lineage>
</organism>
<dbReference type="GO" id="GO:0005667">
    <property type="term" value="C:transcription regulator complex"/>
    <property type="evidence" value="ECO:0007669"/>
    <property type="project" value="TreeGrafter"/>
</dbReference>
<dbReference type="AlphaFoldDB" id="A0A5M8Q511"/>
<dbReference type="OrthoDB" id="10006572at2759"/>
<dbReference type="GO" id="GO:0000978">
    <property type="term" value="F:RNA polymerase II cis-regulatory region sequence-specific DNA binding"/>
    <property type="evidence" value="ECO:0007669"/>
    <property type="project" value="TreeGrafter"/>
</dbReference>
<evidence type="ECO:0000256" key="5">
    <source>
        <dbReference type="ARBA" id="ARBA00023242"/>
    </source>
</evidence>
<evidence type="ECO:0000313" key="9">
    <source>
        <dbReference type="EMBL" id="KAA6416295.1"/>
    </source>
</evidence>
<keyword evidence="3" id="KW-0805">Transcription regulation</keyword>
<feature type="compositionally biased region" description="Polar residues" evidence="7">
    <location>
        <begin position="51"/>
        <end position="67"/>
    </location>
</feature>
<dbReference type="EMBL" id="VXIT01000001">
    <property type="protein sequence ID" value="KAA6416295.1"/>
    <property type="molecule type" value="Genomic_DNA"/>
</dbReference>
<dbReference type="InterPro" id="IPR038096">
    <property type="entry name" value="TEA/ATTS_sf"/>
</dbReference>
<dbReference type="Gene3D" id="6.10.20.40">
    <property type="entry name" value="TEA/ATTS domain"/>
    <property type="match status" value="1"/>
</dbReference>
<dbReference type="GO" id="GO:0005634">
    <property type="term" value="C:nucleus"/>
    <property type="evidence" value="ECO:0007669"/>
    <property type="project" value="UniProtKB-SubCell"/>
</dbReference>
<evidence type="ECO:0000259" key="8">
    <source>
        <dbReference type="PROSITE" id="PS51088"/>
    </source>
</evidence>
<sequence length="643" mass="72348">MELRRNLCVLPSNAPVQERSDCSKRVFQDTSGNLQSSPVDNVDALTKESYDSQVTSRSPPASTQQVRTTERPDHKGRRHVRKLPILTKSELNSEKYLAYRARQRANIGKDGEPVWPDDLEEAFQRALRAIPPMGRMQRTLGAKACGRNELIAHSIKLWTGKVRKRKQVSSHIQVLKNFMKDNAAWMKLVTADKTSDQFNTQTQNGYYDSTAGHLVTADSSTRLSQDNDGLGILQDSYSNGLPPPAGTLGSNAPIQDPSIQRINFEMWVHPPTDENQGRNALHTYTSSQSEISALSMVLEDIRHWRSAYPYLNSLHQDGQLHGTELILLEANFDLMDAYPPKGSKLGIRLQVDLAHTKGYHSFKYFSNFYQTGTPDPMHSCGDGLKYMGIHRNDTVRLDIPLESKWWVLLFHKITERRFAEEATGDPQAIRADEEQTRQYFREMSVMQEVFATPDGASAPQRLEETPRAPPRIATNSPAPPPLLPSQMTIDTVMHDALTPQATPLYPEFFHPQADLLTDPHLPGPPPRPKHAFSSFDSSLSSASLPSAYHPIRHDPAYCSATAPVPTTYPHPDAADFAAGHIQIHFHDQYDDSQLAYPPPQEDDLSQQQQQQQQQERDQYEANNQWAAAYHASMFAGVEFQHQG</sequence>
<keyword evidence="5" id="KW-0539">Nucleus</keyword>
<evidence type="ECO:0000256" key="6">
    <source>
        <dbReference type="PROSITE-ProRule" id="PRU00505"/>
    </source>
</evidence>
<gene>
    <name evidence="9" type="ORF">FRX48_01015</name>
</gene>
<dbReference type="PRINTS" id="PR00065">
    <property type="entry name" value="TEADOMAIN"/>
</dbReference>
<dbReference type="InterPro" id="IPR050937">
    <property type="entry name" value="TEC1_TEAD_TF"/>
</dbReference>
<dbReference type="PROSITE" id="PS51088">
    <property type="entry name" value="TEA_2"/>
    <property type="match status" value="1"/>
</dbReference>
<dbReference type="PANTHER" id="PTHR11834">
    <property type="entry name" value="TRANSCRIPTIONAL ENHANCER FACTOR TEF RELATED"/>
    <property type="match status" value="1"/>
</dbReference>
<evidence type="ECO:0000256" key="1">
    <source>
        <dbReference type="ARBA" id="ARBA00004123"/>
    </source>
</evidence>
<feature type="region of interest" description="Disordered" evidence="7">
    <location>
        <begin position="49"/>
        <end position="77"/>
    </location>
</feature>
<dbReference type="InterPro" id="IPR000818">
    <property type="entry name" value="TEA/ATTS_dom"/>
</dbReference>
<evidence type="ECO:0000313" key="10">
    <source>
        <dbReference type="Proteomes" id="UP000324767"/>
    </source>
</evidence>
<dbReference type="GO" id="GO:0000981">
    <property type="term" value="F:DNA-binding transcription factor activity, RNA polymerase II-specific"/>
    <property type="evidence" value="ECO:0007669"/>
    <property type="project" value="TreeGrafter"/>
</dbReference>
<dbReference type="Proteomes" id="UP000324767">
    <property type="component" value="Unassembled WGS sequence"/>
</dbReference>
<evidence type="ECO:0000256" key="4">
    <source>
        <dbReference type="ARBA" id="ARBA00023163"/>
    </source>
</evidence>
<feature type="DNA-binding region" description="TEA" evidence="6">
    <location>
        <begin position="108"/>
        <end position="182"/>
    </location>
</feature>
<feature type="domain" description="TEA" evidence="8">
    <location>
        <begin position="108"/>
        <end position="182"/>
    </location>
</feature>
<dbReference type="PANTHER" id="PTHR11834:SF0">
    <property type="entry name" value="PROTEIN SCALLOPED"/>
    <property type="match status" value="1"/>
</dbReference>
<dbReference type="SMART" id="SM00426">
    <property type="entry name" value="TEA"/>
    <property type="match status" value="1"/>
</dbReference>
<feature type="region of interest" description="Disordered" evidence="7">
    <location>
        <begin position="591"/>
        <end position="622"/>
    </location>
</feature>
<comment type="caution">
    <text evidence="9">The sequence shown here is derived from an EMBL/GenBank/DDBJ whole genome shotgun (WGS) entry which is preliminary data.</text>
</comment>
<accession>A0A5M8Q511</accession>
<reference evidence="9 10" key="1">
    <citation type="submission" date="2019-09" db="EMBL/GenBank/DDBJ databases">
        <title>The hologenome of the rock-dwelling lichen Lasallia pustulata.</title>
        <authorList>
            <person name="Greshake Tzovaras B."/>
            <person name="Segers F."/>
            <person name="Bicker A."/>
            <person name="Dal Grande F."/>
            <person name="Otte J."/>
            <person name="Hankeln T."/>
            <person name="Schmitt I."/>
            <person name="Ebersberger I."/>
        </authorList>
    </citation>
    <scope>NUCLEOTIDE SEQUENCE [LARGE SCALE GENOMIC DNA]</scope>
    <source>
        <strain evidence="9">A1-1</strain>
    </source>
</reference>
<name>A0A5M8Q511_9LECA</name>